<dbReference type="InterPro" id="IPR028098">
    <property type="entry name" value="Glyco_trans_4-like_N"/>
</dbReference>
<gene>
    <name evidence="3" type="ORF">MNBD_CHLOROFLEXI01-199</name>
</gene>
<dbReference type="SUPFAM" id="SSF53756">
    <property type="entry name" value="UDP-Glycosyltransferase/glycogen phosphorylase"/>
    <property type="match status" value="1"/>
</dbReference>
<evidence type="ECO:0000259" key="2">
    <source>
        <dbReference type="Pfam" id="PF13439"/>
    </source>
</evidence>
<evidence type="ECO:0000256" key="1">
    <source>
        <dbReference type="ARBA" id="ARBA00022679"/>
    </source>
</evidence>
<feature type="non-terminal residue" evidence="3">
    <location>
        <position position="258"/>
    </location>
</feature>
<dbReference type="CDD" id="cd03809">
    <property type="entry name" value="GT4_MtfB-like"/>
    <property type="match status" value="1"/>
</dbReference>
<dbReference type="PANTHER" id="PTHR46401">
    <property type="entry name" value="GLYCOSYLTRANSFERASE WBBK-RELATED"/>
    <property type="match status" value="1"/>
</dbReference>
<dbReference type="AlphaFoldDB" id="A0A3B0VT13"/>
<reference evidence="3" key="1">
    <citation type="submission" date="2018-06" db="EMBL/GenBank/DDBJ databases">
        <authorList>
            <person name="Zhirakovskaya E."/>
        </authorList>
    </citation>
    <scope>NUCLEOTIDE SEQUENCE</scope>
</reference>
<proteinExistence type="predicted"/>
<dbReference type="GO" id="GO:0009103">
    <property type="term" value="P:lipopolysaccharide biosynthetic process"/>
    <property type="evidence" value="ECO:0007669"/>
    <property type="project" value="TreeGrafter"/>
</dbReference>
<dbReference type="GO" id="GO:0016757">
    <property type="term" value="F:glycosyltransferase activity"/>
    <property type="evidence" value="ECO:0007669"/>
    <property type="project" value="TreeGrafter"/>
</dbReference>
<organism evidence="3">
    <name type="scientific">hydrothermal vent metagenome</name>
    <dbReference type="NCBI Taxonomy" id="652676"/>
    <lineage>
        <taxon>unclassified sequences</taxon>
        <taxon>metagenomes</taxon>
        <taxon>ecological metagenomes</taxon>
    </lineage>
</organism>
<keyword evidence="1" id="KW-0808">Transferase</keyword>
<evidence type="ECO:0000313" key="3">
    <source>
        <dbReference type="EMBL" id="VAW43530.1"/>
    </source>
</evidence>
<protein>
    <recommendedName>
        <fullName evidence="2">Glycosyltransferase subfamily 4-like N-terminal domain-containing protein</fullName>
    </recommendedName>
</protein>
<dbReference type="EMBL" id="UOEU01001102">
    <property type="protein sequence ID" value="VAW43530.1"/>
    <property type="molecule type" value="Genomic_DNA"/>
</dbReference>
<dbReference type="Pfam" id="PF13439">
    <property type="entry name" value="Glyco_transf_4"/>
    <property type="match status" value="1"/>
</dbReference>
<dbReference type="Gene3D" id="3.40.50.2000">
    <property type="entry name" value="Glycogen Phosphorylase B"/>
    <property type="match status" value="2"/>
</dbReference>
<dbReference type="PANTHER" id="PTHR46401:SF2">
    <property type="entry name" value="GLYCOSYLTRANSFERASE WBBK-RELATED"/>
    <property type="match status" value="1"/>
</dbReference>
<name>A0A3B0VT13_9ZZZZ</name>
<accession>A0A3B0VT13</accession>
<sequence length="258" mass="29406">MRIGIDVTAAVTQGGGIGRYTRELVQAVVELDGDNSYRLFSAKPPITLPVADPIPQANNVTYCPAPLDERWLYRLWYRLRLPLPVQWVTGPLDLFHSPDFVLPPVSDSIPTLLTVHDLSFLHFPETFPQRLVRYLNQVVPWSVGRASHILADSEATKEDLTTLWRVPPEKISVLYSGVHERFQPVHDGQKSTAVRQKYRLQDWPYILSVGTLQPRKNYQMLIRAFQPLADRLPHHLVIIGGKGWLYDEMLAEVARQGL</sequence>
<feature type="domain" description="Glycosyltransferase subfamily 4-like N-terminal" evidence="2">
    <location>
        <begin position="15"/>
        <end position="179"/>
    </location>
</feature>